<gene>
    <name evidence="2" type="ORF">RRF57_012071</name>
</gene>
<feature type="region of interest" description="Disordered" evidence="1">
    <location>
        <begin position="1"/>
        <end position="78"/>
    </location>
</feature>
<dbReference type="AlphaFoldDB" id="A0AAN7V3H0"/>
<dbReference type="EMBL" id="JAWHQM010000067">
    <property type="protein sequence ID" value="KAK5636359.1"/>
    <property type="molecule type" value="Genomic_DNA"/>
</dbReference>
<feature type="compositionally biased region" description="Polar residues" evidence="1">
    <location>
        <begin position="54"/>
        <end position="66"/>
    </location>
</feature>
<protein>
    <submittedName>
        <fullName evidence="2">Uncharacterized protein</fullName>
    </submittedName>
</protein>
<dbReference type="Proteomes" id="UP001305414">
    <property type="component" value="Unassembled WGS sequence"/>
</dbReference>
<evidence type="ECO:0000256" key="1">
    <source>
        <dbReference type="SAM" id="MobiDB-lite"/>
    </source>
</evidence>
<organism evidence="2 3">
    <name type="scientific">Xylaria bambusicola</name>
    <dbReference type="NCBI Taxonomy" id="326684"/>
    <lineage>
        <taxon>Eukaryota</taxon>
        <taxon>Fungi</taxon>
        <taxon>Dikarya</taxon>
        <taxon>Ascomycota</taxon>
        <taxon>Pezizomycotina</taxon>
        <taxon>Sordariomycetes</taxon>
        <taxon>Xylariomycetidae</taxon>
        <taxon>Xylariales</taxon>
        <taxon>Xylariaceae</taxon>
        <taxon>Xylaria</taxon>
    </lineage>
</organism>
<keyword evidence="3" id="KW-1185">Reference proteome</keyword>
<reference evidence="2 3" key="1">
    <citation type="submission" date="2023-10" db="EMBL/GenBank/DDBJ databases">
        <title>Draft genome sequence of Xylaria bambusicola isolate GMP-LS, the root and basal stem rot pathogen of sugarcane in Indonesia.</title>
        <authorList>
            <person name="Selvaraj P."/>
            <person name="Muralishankar V."/>
            <person name="Muruganantham S."/>
            <person name="Sp S."/>
            <person name="Haryani S."/>
            <person name="Lau K.J.X."/>
            <person name="Naqvi N.I."/>
        </authorList>
    </citation>
    <scope>NUCLEOTIDE SEQUENCE [LARGE SCALE GENOMIC DNA]</scope>
    <source>
        <strain evidence="2">GMP-LS</strain>
    </source>
</reference>
<comment type="caution">
    <text evidence="2">The sequence shown here is derived from an EMBL/GenBank/DDBJ whole genome shotgun (WGS) entry which is preliminary data.</text>
</comment>
<evidence type="ECO:0000313" key="2">
    <source>
        <dbReference type="EMBL" id="KAK5636359.1"/>
    </source>
</evidence>
<sequence>MDPHQAQRPHLSMTNNTPHLPAIPSRTANSTPVSSPGLFSPTNLRSNVFPHFASDTSTPSASTNSPYLHPLQSHKVRE</sequence>
<proteinExistence type="predicted"/>
<name>A0AAN7V3H0_9PEZI</name>
<accession>A0AAN7V3H0</accession>
<evidence type="ECO:0000313" key="3">
    <source>
        <dbReference type="Proteomes" id="UP001305414"/>
    </source>
</evidence>